<keyword evidence="1" id="KW-1133">Transmembrane helix</keyword>
<comment type="caution">
    <text evidence="2">The sequence shown here is derived from an EMBL/GenBank/DDBJ whole genome shotgun (WGS) entry which is preliminary data.</text>
</comment>
<name>X1QUU8_9ZZZZ</name>
<evidence type="ECO:0000256" key="1">
    <source>
        <dbReference type="SAM" id="Phobius"/>
    </source>
</evidence>
<protein>
    <submittedName>
        <fullName evidence="2">Uncharacterized protein</fullName>
    </submittedName>
</protein>
<accession>X1QUU8</accession>
<evidence type="ECO:0000313" key="2">
    <source>
        <dbReference type="EMBL" id="GAI72352.1"/>
    </source>
</evidence>
<keyword evidence="1" id="KW-0812">Transmembrane</keyword>
<reference evidence="2" key="1">
    <citation type="journal article" date="2014" name="Front. Microbiol.">
        <title>High frequency of phylogenetically diverse reductive dehalogenase-homologous genes in deep subseafloor sedimentary metagenomes.</title>
        <authorList>
            <person name="Kawai M."/>
            <person name="Futagami T."/>
            <person name="Toyoda A."/>
            <person name="Takaki Y."/>
            <person name="Nishi S."/>
            <person name="Hori S."/>
            <person name="Arai W."/>
            <person name="Tsubouchi T."/>
            <person name="Morono Y."/>
            <person name="Uchiyama I."/>
            <person name="Ito T."/>
            <person name="Fujiyama A."/>
            <person name="Inagaki F."/>
            <person name="Takami H."/>
        </authorList>
    </citation>
    <scope>NUCLEOTIDE SEQUENCE</scope>
    <source>
        <strain evidence="2">Expedition CK06-06</strain>
    </source>
</reference>
<sequence>MKDYWTKNCKKKVTIMEEKDNEEYKKRVKELIDKMENEKDDDKDTAIGEAQVLEAQKRLLQTAKSKIHPDFRDVKIVLVFVYTIRDYYRRRAESSEKDQFQEEIDALYKLIYEELKKPNPFFLNYNSNRTNYAEISDKRRVLGHIAMVLGKEKMTQFYQKFNIGKLLQVNRSGRNMTTSQYNWMLFVVIAAIAFTVIIFALRLI</sequence>
<feature type="transmembrane region" description="Helical" evidence="1">
    <location>
        <begin position="181"/>
        <end position="201"/>
    </location>
</feature>
<dbReference type="EMBL" id="BARW01001159">
    <property type="protein sequence ID" value="GAI72352.1"/>
    <property type="molecule type" value="Genomic_DNA"/>
</dbReference>
<proteinExistence type="predicted"/>
<keyword evidence="1" id="KW-0472">Membrane</keyword>
<dbReference type="AlphaFoldDB" id="X1QUU8"/>
<gene>
    <name evidence="2" type="ORF">S12H4_03936</name>
</gene>
<organism evidence="2">
    <name type="scientific">marine sediment metagenome</name>
    <dbReference type="NCBI Taxonomy" id="412755"/>
    <lineage>
        <taxon>unclassified sequences</taxon>
        <taxon>metagenomes</taxon>
        <taxon>ecological metagenomes</taxon>
    </lineage>
</organism>